<accession>A0A5B7IXJ9</accession>
<organism evidence="2 3">
    <name type="scientific">Portunus trituberculatus</name>
    <name type="common">Swimming crab</name>
    <name type="synonym">Neptunus trituberculatus</name>
    <dbReference type="NCBI Taxonomy" id="210409"/>
    <lineage>
        <taxon>Eukaryota</taxon>
        <taxon>Metazoa</taxon>
        <taxon>Ecdysozoa</taxon>
        <taxon>Arthropoda</taxon>
        <taxon>Crustacea</taxon>
        <taxon>Multicrustacea</taxon>
        <taxon>Malacostraca</taxon>
        <taxon>Eumalacostraca</taxon>
        <taxon>Eucarida</taxon>
        <taxon>Decapoda</taxon>
        <taxon>Pleocyemata</taxon>
        <taxon>Brachyura</taxon>
        <taxon>Eubrachyura</taxon>
        <taxon>Portunoidea</taxon>
        <taxon>Portunidae</taxon>
        <taxon>Portuninae</taxon>
        <taxon>Portunus</taxon>
    </lineage>
</organism>
<sequence length="85" mass="8978">MSSATLTLTAFLLLLLSAAAAAAASSPSLLIHQTALPPYCPLYTPSSPNTQMPPYPPPPRIPPNANNSSHKVYVCVSILWSLLYG</sequence>
<reference evidence="2 3" key="1">
    <citation type="submission" date="2019-05" db="EMBL/GenBank/DDBJ databases">
        <title>Another draft genome of Portunus trituberculatus and its Hox gene families provides insights of decapod evolution.</title>
        <authorList>
            <person name="Jeong J.-H."/>
            <person name="Song I."/>
            <person name="Kim S."/>
            <person name="Choi T."/>
            <person name="Kim D."/>
            <person name="Ryu S."/>
            <person name="Kim W."/>
        </authorList>
    </citation>
    <scope>NUCLEOTIDE SEQUENCE [LARGE SCALE GENOMIC DNA]</scope>
    <source>
        <tissue evidence="2">Muscle</tissue>
    </source>
</reference>
<name>A0A5B7IXJ9_PORTR</name>
<gene>
    <name evidence="2" type="ORF">E2C01_079646</name>
</gene>
<keyword evidence="1" id="KW-0732">Signal</keyword>
<comment type="caution">
    <text evidence="2">The sequence shown here is derived from an EMBL/GenBank/DDBJ whole genome shotgun (WGS) entry which is preliminary data.</text>
</comment>
<feature type="chain" id="PRO_5022827545" evidence="1">
    <location>
        <begin position="24"/>
        <end position="85"/>
    </location>
</feature>
<evidence type="ECO:0000313" key="3">
    <source>
        <dbReference type="Proteomes" id="UP000324222"/>
    </source>
</evidence>
<evidence type="ECO:0000256" key="1">
    <source>
        <dbReference type="SAM" id="SignalP"/>
    </source>
</evidence>
<dbReference type="EMBL" id="VSRR010066758">
    <property type="protein sequence ID" value="MPC84894.1"/>
    <property type="molecule type" value="Genomic_DNA"/>
</dbReference>
<proteinExistence type="predicted"/>
<feature type="signal peptide" evidence="1">
    <location>
        <begin position="1"/>
        <end position="23"/>
    </location>
</feature>
<keyword evidence="3" id="KW-1185">Reference proteome</keyword>
<protein>
    <submittedName>
        <fullName evidence="2">Uncharacterized protein</fullName>
    </submittedName>
</protein>
<dbReference type="Proteomes" id="UP000324222">
    <property type="component" value="Unassembled WGS sequence"/>
</dbReference>
<evidence type="ECO:0000313" key="2">
    <source>
        <dbReference type="EMBL" id="MPC84894.1"/>
    </source>
</evidence>
<dbReference type="AlphaFoldDB" id="A0A5B7IXJ9"/>